<dbReference type="Proteomes" id="UP000724584">
    <property type="component" value="Unassembled WGS sequence"/>
</dbReference>
<reference evidence="1 2" key="1">
    <citation type="journal article" date="2021" name="Nat. Commun.">
        <title>Genetic determinants of endophytism in the Arabidopsis root mycobiome.</title>
        <authorList>
            <person name="Mesny F."/>
            <person name="Miyauchi S."/>
            <person name="Thiergart T."/>
            <person name="Pickel B."/>
            <person name="Atanasova L."/>
            <person name="Karlsson M."/>
            <person name="Huettel B."/>
            <person name="Barry K.W."/>
            <person name="Haridas S."/>
            <person name="Chen C."/>
            <person name="Bauer D."/>
            <person name="Andreopoulos W."/>
            <person name="Pangilinan J."/>
            <person name="LaButti K."/>
            <person name="Riley R."/>
            <person name="Lipzen A."/>
            <person name="Clum A."/>
            <person name="Drula E."/>
            <person name="Henrissat B."/>
            <person name="Kohler A."/>
            <person name="Grigoriev I.V."/>
            <person name="Martin F.M."/>
            <person name="Hacquard S."/>
        </authorList>
    </citation>
    <scope>NUCLEOTIDE SEQUENCE [LARGE SCALE GENOMIC DNA]</scope>
    <source>
        <strain evidence="1 2">MPI-SDFR-AT-0079</strain>
    </source>
</reference>
<evidence type="ECO:0000313" key="2">
    <source>
        <dbReference type="Proteomes" id="UP000724584"/>
    </source>
</evidence>
<protein>
    <submittedName>
        <fullName evidence="1">Uncharacterized protein</fullName>
    </submittedName>
</protein>
<accession>A0ACB7PQQ0</accession>
<evidence type="ECO:0000313" key="1">
    <source>
        <dbReference type="EMBL" id="KAH6650690.1"/>
    </source>
</evidence>
<name>A0ACB7PQQ0_9PEZI</name>
<gene>
    <name evidence="1" type="ORF">F5144DRAFT_589113</name>
</gene>
<keyword evidence="2" id="KW-1185">Reference proteome</keyword>
<comment type="caution">
    <text evidence="1">The sequence shown here is derived from an EMBL/GenBank/DDBJ whole genome shotgun (WGS) entry which is preliminary data.</text>
</comment>
<sequence>MARKKRSRNIAAEFNTYFGAGTVQDWQRLCRDVGLTGNYTSITQCRKRFGNARQLAEYTMRTRKIFPKKRAKEMGPVRALLRILF</sequence>
<proteinExistence type="predicted"/>
<organism evidence="1 2">
    <name type="scientific">Chaetomium tenue</name>
    <dbReference type="NCBI Taxonomy" id="1854479"/>
    <lineage>
        <taxon>Eukaryota</taxon>
        <taxon>Fungi</taxon>
        <taxon>Dikarya</taxon>
        <taxon>Ascomycota</taxon>
        <taxon>Pezizomycotina</taxon>
        <taxon>Sordariomycetes</taxon>
        <taxon>Sordariomycetidae</taxon>
        <taxon>Sordariales</taxon>
        <taxon>Chaetomiaceae</taxon>
        <taxon>Chaetomium</taxon>
    </lineage>
</organism>
<dbReference type="EMBL" id="JAGIZQ010000001">
    <property type="protein sequence ID" value="KAH6650690.1"/>
    <property type="molecule type" value="Genomic_DNA"/>
</dbReference>